<protein>
    <submittedName>
        <fullName evidence="1">Uncharacterized protein</fullName>
    </submittedName>
</protein>
<evidence type="ECO:0000313" key="2">
    <source>
        <dbReference type="Proteomes" id="UP000006426"/>
    </source>
</evidence>
<reference evidence="1 2" key="1">
    <citation type="journal article" date="2011" name="PLoS Pathog.">
        <title>Dynamic evolution of pathogenicity revealed by sequencing and comparative genomics of 19 Pseudomonas syringae isolates.</title>
        <authorList>
            <person name="Baltrus D.A."/>
            <person name="Nishimura M.T."/>
            <person name="Romanchuk A."/>
            <person name="Chang J.H."/>
            <person name="Mukhtar M.S."/>
            <person name="Cherkis K."/>
            <person name="Roach J."/>
            <person name="Grant S.R."/>
            <person name="Jones C.D."/>
            <person name="Dangl J.L."/>
        </authorList>
    </citation>
    <scope>NUCLEOTIDE SEQUENCE [LARGE SCALE GENOMIC DNA]</scope>
    <source>
        <strain evidence="1 2">M301315</strain>
    </source>
</reference>
<dbReference type="AlphaFoldDB" id="A0AAD0PVV3"/>
<keyword evidence="1" id="KW-0614">Plasmid</keyword>
<sequence>MKGCWSFTNTLILWREALDCYFGNFEFEFLVMLKVFQISMTSEALDKIHDCPAADGASDNDHVLILADDGCVGHEIFLIAQNGAQGYPVLARESKA</sequence>
<evidence type="ECO:0000313" key="1">
    <source>
        <dbReference type="EMBL" id="AXH59695.1"/>
    </source>
</evidence>
<gene>
    <name evidence="1" type="ORF">PLA107_031220</name>
</gene>
<name>A0AAD0PVV3_PSEAV</name>
<organism evidence="1 2">
    <name type="scientific">Pseudomonas amygdali pv. lachrymans str. M301315</name>
    <dbReference type="NCBI Taxonomy" id="629260"/>
    <lineage>
        <taxon>Bacteria</taxon>
        <taxon>Pseudomonadati</taxon>
        <taxon>Pseudomonadota</taxon>
        <taxon>Gammaproteobacteria</taxon>
        <taxon>Pseudomonadales</taxon>
        <taxon>Pseudomonadaceae</taxon>
        <taxon>Pseudomonas</taxon>
        <taxon>Pseudomonas amygdali</taxon>
    </lineage>
</organism>
<dbReference type="Proteomes" id="UP000006426">
    <property type="component" value="Plasmid pmppla107"/>
</dbReference>
<geneLocation type="plasmid" evidence="2">
    <name>pmppla107</name>
</geneLocation>
<accession>A0AAD0PVV3</accession>
<dbReference type="EMBL" id="CP031226">
    <property type="protein sequence ID" value="AXH59695.1"/>
    <property type="molecule type" value="Genomic_DNA"/>
</dbReference>
<proteinExistence type="predicted"/>